<evidence type="ECO:0000256" key="7">
    <source>
        <dbReference type="ARBA" id="ARBA00022989"/>
    </source>
</evidence>
<dbReference type="InterPro" id="IPR027417">
    <property type="entry name" value="P-loop_NTPase"/>
</dbReference>
<dbReference type="SUPFAM" id="SSF52540">
    <property type="entry name" value="P-loop containing nucleoside triphosphate hydrolases"/>
    <property type="match status" value="2"/>
</dbReference>
<proteinExistence type="predicted"/>
<evidence type="ECO:0000256" key="4">
    <source>
        <dbReference type="ARBA" id="ARBA00022737"/>
    </source>
</evidence>
<evidence type="ECO:0000256" key="6">
    <source>
        <dbReference type="ARBA" id="ARBA00022840"/>
    </source>
</evidence>
<dbReference type="Pfam" id="PF00005">
    <property type="entry name" value="ABC_tran"/>
    <property type="match status" value="1"/>
</dbReference>
<keyword evidence="3 9" id="KW-0812">Transmembrane</keyword>
<evidence type="ECO:0000256" key="1">
    <source>
        <dbReference type="ARBA" id="ARBA00004127"/>
    </source>
</evidence>
<dbReference type="PANTHER" id="PTHR24223:SF443">
    <property type="entry name" value="MULTIDRUG-RESISTANCE LIKE PROTEIN 1, ISOFORM I"/>
    <property type="match status" value="1"/>
</dbReference>
<protein>
    <recommendedName>
        <fullName evidence="10">ABC transmembrane type-1 domain-containing protein</fullName>
    </recommendedName>
</protein>
<keyword evidence="4" id="KW-0677">Repeat</keyword>
<keyword evidence="8 9" id="KW-0472">Membrane</keyword>
<feature type="transmembrane region" description="Helical" evidence="9">
    <location>
        <begin position="370"/>
        <end position="390"/>
    </location>
</feature>
<feature type="transmembrane region" description="Helical" evidence="9">
    <location>
        <begin position="252"/>
        <end position="275"/>
    </location>
</feature>
<feature type="domain" description="ABC transmembrane type-1" evidence="10">
    <location>
        <begin position="214"/>
        <end position="421"/>
    </location>
</feature>
<organism evidence="11 12">
    <name type="scientific">Polyrhizophydium stewartii</name>
    <dbReference type="NCBI Taxonomy" id="2732419"/>
    <lineage>
        <taxon>Eukaryota</taxon>
        <taxon>Fungi</taxon>
        <taxon>Fungi incertae sedis</taxon>
        <taxon>Chytridiomycota</taxon>
        <taxon>Chytridiomycota incertae sedis</taxon>
        <taxon>Chytridiomycetes</taxon>
        <taxon>Rhizophydiales</taxon>
        <taxon>Rhizophydiales incertae sedis</taxon>
        <taxon>Polyrhizophydium</taxon>
    </lineage>
</organism>
<keyword evidence="6" id="KW-0067">ATP-binding</keyword>
<feature type="transmembrane region" description="Helical" evidence="9">
    <location>
        <begin position="132"/>
        <end position="150"/>
    </location>
</feature>
<dbReference type="PANTHER" id="PTHR24223">
    <property type="entry name" value="ATP-BINDING CASSETTE SUB-FAMILY C"/>
    <property type="match status" value="1"/>
</dbReference>
<evidence type="ECO:0000256" key="9">
    <source>
        <dbReference type="SAM" id="Phobius"/>
    </source>
</evidence>
<keyword evidence="12" id="KW-1185">Reference proteome</keyword>
<dbReference type="Proteomes" id="UP001527925">
    <property type="component" value="Unassembled WGS sequence"/>
</dbReference>
<comment type="caution">
    <text evidence="11">The sequence shown here is derived from an EMBL/GenBank/DDBJ whole genome shotgun (WGS) entry which is preliminary data.</text>
</comment>
<evidence type="ECO:0000256" key="5">
    <source>
        <dbReference type="ARBA" id="ARBA00022741"/>
    </source>
</evidence>
<sequence length="600" mass="65298">MTVSQPFGAGADHRVVKFLLAEEVFDDAICGVLRGKTVFLVTHQLHQLPKVDMVVVLDEGRVVETGAFRELMAREDGALAEIMKDYHFEDAETETAKEAIEADETEGDKPENLAKVVKAFEEEKTVAEDRRVGAFTFSTFLGAFIINLLLHVGTESFSQIYLTVWTADKWNLSFGDYIKIYVGINCLSLVVSSQAPEFAFLCRLSSKSYSSAVRMHNRALAGLVRAPMGFFDGQPIGRILDRMTGDVRALDIGMSASLANFSANIVGLITSIVVVSYAAPYVLILFGAILILAVLLFRYYQKSYRELKRLQSIMQSPLVAHISESLNGIPTILAYGVKDRFISEQQRKIDMANSSSMFISGTQAWLGLRLNSMSATIIMLLLILTGAGFIDSTLVGLALIHAINLGDALMSALLMIGSTEAQFNAVERLNHYAFDLPTEAAREQPADPKDGAWPTAGAVAIHGLEIRYPSRPDHAVIQDLSLDIRPGEKVGVVGRTGSGKSTLMTALFRIMEASKGSIAIDGVDIASLGLKTLRSRLQIIPQDPVLFKGTVRSNLDFATKYTDDELWAALDIVGLKDFVGGLDGNLDAAIDENGANLSMG</sequence>
<dbReference type="InterPro" id="IPR011527">
    <property type="entry name" value="ABC1_TM_dom"/>
</dbReference>
<evidence type="ECO:0000313" key="12">
    <source>
        <dbReference type="Proteomes" id="UP001527925"/>
    </source>
</evidence>
<evidence type="ECO:0000259" key="10">
    <source>
        <dbReference type="PROSITE" id="PS50929"/>
    </source>
</evidence>
<dbReference type="InterPro" id="IPR003439">
    <property type="entry name" value="ABC_transporter-like_ATP-bd"/>
</dbReference>
<name>A0ABR4NDE8_9FUNG</name>
<feature type="transmembrane region" description="Helical" evidence="9">
    <location>
        <begin position="281"/>
        <end position="300"/>
    </location>
</feature>
<keyword evidence="2" id="KW-0813">Transport</keyword>
<evidence type="ECO:0000256" key="8">
    <source>
        <dbReference type="ARBA" id="ARBA00023136"/>
    </source>
</evidence>
<reference evidence="11 12" key="1">
    <citation type="submission" date="2023-09" db="EMBL/GenBank/DDBJ databases">
        <title>Pangenome analysis of Batrachochytrium dendrobatidis and related Chytrids.</title>
        <authorList>
            <person name="Yacoub M.N."/>
            <person name="Stajich J.E."/>
            <person name="James T.Y."/>
        </authorList>
    </citation>
    <scope>NUCLEOTIDE SEQUENCE [LARGE SCALE GENOMIC DNA]</scope>
    <source>
        <strain evidence="11 12">JEL0888</strain>
    </source>
</reference>
<dbReference type="Gene3D" id="3.40.50.300">
    <property type="entry name" value="P-loop containing nucleotide triphosphate hydrolases"/>
    <property type="match status" value="2"/>
</dbReference>
<dbReference type="InterPro" id="IPR050173">
    <property type="entry name" value="ABC_transporter_C-like"/>
</dbReference>
<dbReference type="SUPFAM" id="SSF90123">
    <property type="entry name" value="ABC transporter transmembrane region"/>
    <property type="match status" value="1"/>
</dbReference>
<dbReference type="Pfam" id="PF00664">
    <property type="entry name" value="ABC_membrane"/>
    <property type="match status" value="1"/>
</dbReference>
<keyword evidence="5" id="KW-0547">Nucleotide-binding</keyword>
<evidence type="ECO:0000256" key="2">
    <source>
        <dbReference type="ARBA" id="ARBA00022448"/>
    </source>
</evidence>
<dbReference type="InterPro" id="IPR036640">
    <property type="entry name" value="ABC1_TM_sf"/>
</dbReference>
<dbReference type="Gene3D" id="1.20.1560.10">
    <property type="entry name" value="ABC transporter type 1, transmembrane domain"/>
    <property type="match status" value="1"/>
</dbReference>
<dbReference type="EMBL" id="JADGIZ020000011">
    <property type="protein sequence ID" value="KAL2917476.1"/>
    <property type="molecule type" value="Genomic_DNA"/>
</dbReference>
<gene>
    <name evidence="11" type="ORF">HK105_203142</name>
</gene>
<dbReference type="PROSITE" id="PS50929">
    <property type="entry name" value="ABC_TM1F"/>
    <property type="match status" value="1"/>
</dbReference>
<evidence type="ECO:0000313" key="11">
    <source>
        <dbReference type="EMBL" id="KAL2917476.1"/>
    </source>
</evidence>
<evidence type="ECO:0000256" key="3">
    <source>
        <dbReference type="ARBA" id="ARBA00022692"/>
    </source>
</evidence>
<accession>A0ABR4NDE8</accession>
<keyword evidence="7 9" id="KW-1133">Transmembrane helix</keyword>
<comment type="subcellular location">
    <subcellularLocation>
        <location evidence="1">Endomembrane system</location>
        <topology evidence="1">Multi-pass membrane protein</topology>
    </subcellularLocation>
</comment>